<sequence length="236" mass="26631">MNTPSSLQPDSASRKSPTRRTSAPKTAFTAKAIAHETQIVNSIYDVVKSMDGSQKARIGYVYGGGESGDFNLPADEIIYIDLLVCGILYAEKFLLWASPQKLPDVRIKNALSKAATCIRLIENSSSSEDLSEILKNPDSPDLEASKGLLAEWEKKVCQGIQNWTERSQADPDEEAEIRRFLRDLEKLANKAREQNWPPNKYADPLLDIHDRIKSDHDIRIHHAKMQKKRRNRTKSS</sequence>
<feature type="compositionally biased region" description="Basic residues" evidence="1">
    <location>
        <begin position="221"/>
        <end position="236"/>
    </location>
</feature>
<evidence type="ECO:0000313" key="2">
    <source>
        <dbReference type="EMBL" id="WRQ85554.1"/>
    </source>
</evidence>
<feature type="region of interest" description="Disordered" evidence="1">
    <location>
        <begin position="1"/>
        <end position="25"/>
    </location>
</feature>
<organism evidence="2 3">
    <name type="scientific">Actomonas aquatica</name>
    <dbReference type="NCBI Taxonomy" id="2866162"/>
    <lineage>
        <taxon>Bacteria</taxon>
        <taxon>Pseudomonadati</taxon>
        <taxon>Verrucomicrobiota</taxon>
        <taxon>Opitutia</taxon>
        <taxon>Opitutales</taxon>
        <taxon>Opitutaceae</taxon>
        <taxon>Actomonas</taxon>
    </lineage>
</organism>
<reference evidence="2 3" key="2">
    <citation type="submission" date="2023-12" db="EMBL/GenBank/DDBJ databases">
        <title>Description of an unclassified Opitutus bacterium of Verrucomicrobiota.</title>
        <authorList>
            <person name="Zhang D.-F."/>
        </authorList>
    </citation>
    <scope>NUCLEOTIDE SEQUENCE [LARGE SCALE GENOMIC DNA]</scope>
    <source>
        <strain evidence="2 3">WL0086</strain>
    </source>
</reference>
<dbReference type="EMBL" id="CP139781">
    <property type="protein sequence ID" value="WRQ85554.1"/>
    <property type="molecule type" value="Genomic_DNA"/>
</dbReference>
<protein>
    <submittedName>
        <fullName evidence="2">Uncharacterized protein</fullName>
    </submittedName>
</protein>
<keyword evidence="3" id="KW-1185">Reference proteome</keyword>
<feature type="compositionally biased region" description="Polar residues" evidence="1">
    <location>
        <begin position="1"/>
        <end position="24"/>
    </location>
</feature>
<dbReference type="Proteomes" id="UP000738431">
    <property type="component" value="Chromosome"/>
</dbReference>
<name>A0ABZ1C4W5_9BACT</name>
<dbReference type="RefSeq" id="WP_221033287.1">
    <property type="nucleotide sequence ID" value="NZ_CP139781.1"/>
</dbReference>
<evidence type="ECO:0000313" key="3">
    <source>
        <dbReference type="Proteomes" id="UP000738431"/>
    </source>
</evidence>
<reference evidence="2 3" key="1">
    <citation type="submission" date="2021-08" db="EMBL/GenBank/DDBJ databases">
        <authorList>
            <person name="Zhang D."/>
            <person name="Zhang A."/>
            <person name="Wang L."/>
        </authorList>
    </citation>
    <scope>NUCLEOTIDE SEQUENCE [LARGE SCALE GENOMIC DNA]</scope>
    <source>
        <strain evidence="2 3">WL0086</strain>
    </source>
</reference>
<accession>A0ABZ1C4W5</accession>
<proteinExistence type="predicted"/>
<gene>
    <name evidence="2" type="ORF">K1X11_012145</name>
</gene>
<evidence type="ECO:0000256" key="1">
    <source>
        <dbReference type="SAM" id="MobiDB-lite"/>
    </source>
</evidence>
<feature type="region of interest" description="Disordered" evidence="1">
    <location>
        <begin position="216"/>
        <end position="236"/>
    </location>
</feature>